<feature type="transmembrane region" description="Helical" evidence="2">
    <location>
        <begin position="6"/>
        <end position="26"/>
    </location>
</feature>
<evidence type="ECO:0000313" key="3">
    <source>
        <dbReference type="EMBL" id="THG90941.1"/>
    </source>
</evidence>
<dbReference type="RefSeq" id="WP_160173397.1">
    <property type="nucleotide sequence ID" value="NZ_ALPT02000027.1"/>
</dbReference>
<name>A0A4S4K073_ALKAL</name>
<keyword evidence="2" id="KW-1133">Transmembrane helix</keyword>
<keyword evidence="2" id="KW-0812">Transmembrane</keyword>
<evidence type="ECO:0000256" key="2">
    <source>
        <dbReference type="SAM" id="Phobius"/>
    </source>
</evidence>
<dbReference type="EMBL" id="JALP01000102">
    <property type="protein sequence ID" value="THG90941.1"/>
    <property type="molecule type" value="Genomic_DNA"/>
</dbReference>
<feature type="region of interest" description="Disordered" evidence="1">
    <location>
        <begin position="30"/>
        <end position="50"/>
    </location>
</feature>
<dbReference type="Proteomes" id="UP000297014">
    <property type="component" value="Unassembled WGS sequence"/>
</dbReference>
<gene>
    <name evidence="3" type="ORF">AJ85_08055</name>
</gene>
<accession>A0A4S4K073</accession>
<organism evidence="3 4">
    <name type="scientific">Alkalihalobacillus alcalophilus ATCC 27647 = CGMCC 1.3604</name>
    <dbReference type="NCBI Taxonomy" id="1218173"/>
    <lineage>
        <taxon>Bacteria</taxon>
        <taxon>Bacillati</taxon>
        <taxon>Bacillota</taxon>
        <taxon>Bacilli</taxon>
        <taxon>Bacillales</taxon>
        <taxon>Bacillaceae</taxon>
        <taxon>Alkalihalobacillus</taxon>
    </lineage>
</organism>
<protein>
    <submittedName>
        <fullName evidence="3">Uncharacterized protein</fullName>
    </submittedName>
</protein>
<reference evidence="3 4" key="1">
    <citation type="submission" date="2014-01" db="EMBL/GenBank/DDBJ databases">
        <title>Draft genome sequencing of Bacillus alcalophilus CGMCC 1.3604.</title>
        <authorList>
            <person name="Yang J."/>
            <person name="Diao L."/>
            <person name="Yang S."/>
        </authorList>
    </citation>
    <scope>NUCLEOTIDE SEQUENCE [LARGE SCALE GENOMIC DNA]</scope>
    <source>
        <strain evidence="3 4">CGMCC 1.3604</strain>
    </source>
</reference>
<dbReference type="AlphaFoldDB" id="A0A4S4K073"/>
<evidence type="ECO:0000256" key="1">
    <source>
        <dbReference type="SAM" id="MobiDB-lite"/>
    </source>
</evidence>
<keyword evidence="2" id="KW-0472">Membrane</keyword>
<sequence>MKIKTWVMSGIAYLAIVIIGFTLITGENPLTSTDMNHDEHSEEHEEHDDH</sequence>
<evidence type="ECO:0000313" key="4">
    <source>
        <dbReference type="Proteomes" id="UP000297014"/>
    </source>
</evidence>
<feature type="compositionally biased region" description="Basic and acidic residues" evidence="1">
    <location>
        <begin position="35"/>
        <end position="50"/>
    </location>
</feature>
<comment type="caution">
    <text evidence="3">The sequence shown here is derived from an EMBL/GenBank/DDBJ whole genome shotgun (WGS) entry which is preliminary data.</text>
</comment>
<proteinExistence type="predicted"/>